<dbReference type="Pfam" id="PF02171">
    <property type="entry name" value="Piwi"/>
    <property type="match status" value="1"/>
</dbReference>
<dbReference type="HOGENOM" id="CLU_362759_0_0_2"/>
<dbReference type="Gene3D" id="3.30.420.10">
    <property type="entry name" value="Ribonuclease H-like superfamily/Ribonuclease H"/>
    <property type="match status" value="1"/>
</dbReference>
<evidence type="ECO:0000259" key="1">
    <source>
        <dbReference type="PROSITE" id="PS50822"/>
    </source>
</evidence>
<feature type="domain" description="Piwi" evidence="1">
    <location>
        <begin position="522"/>
        <end position="781"/>
    </location>
</feature>
<protein>
    <recommendedName>
        <fullName evidence="1">Piwi domain-containing protein</fullName>
    </recommendedName>
</protein>
<dbReference type="SMART" id="SM00950">
    <property type="entry name" value="Piwi"/>
    <property type="match status" value="1"/>
</dbReference>
<dbReference type="KEGG" id="mjh:JH146_0325"/>
<gene>
    <name evidence="2" type="ORF">JH146_0325</name>
</gene>
<sequence length="796" mass="94350">MEENWYYTNSFLINKHFIDVVSKNCVRIVCKINYLDEKEDIEKLLYSIVATLGGVYIGDYNPLKNEFSFYIWKRILNKKIKDLKSEELEKRMKDLGIKDIKNKTLLDYVTKKYESEINFEIINEEKVNWYELNWETKEKIVLGAIKAHPAIRKLIEYKEEELSEDIGQKILTYFTITVESDENENYFLVVMPKHRIISSETIYEMLKSNKIDIDKLKRDLLEGNVFITTSRKGAKRKKVKIKKIINPKEKEYWKYVEDINNYYKEKGIPIRVGGEDIHCYILIGEEKRDIYHTKNALLYKGIDEKTQKIILDRGKFLYELETVKQILGMYGNLIDFDGEFSNILTKDGYVMAQLSTVPKINIKLRTKNGIKTYNYLKLMYLFDWIFNKRLNDREIFLPLVIPPMLKEKEKIGIYIFYSNISDVELNFIKDIFRKLSILHKLDKNIPKIEIKLEKEIDFEDYANSRAIITQTVLNNLEEKEQPFLICISPKLPNNEFDELKSHLFSYQQTTFHQFMYPFNLKRCLNDDDFKKPFINSILSQFFHKMGMYLFSFSEELGDYDFIIGYDITKEKDENDKMKGIGGSAIIYNCHGHVITTVTFEDVHTSSEIAKYDKLFAKVYSELVPHLNLNNKRKIKILLLKDGRIFKKELEKLSLISKKYGFEIIYIDVRKSTKLRFFDIKNDIKNKKAVPEGKNAYTKFGRAYYVSSHYYKRFLKQPIKIVEKYHIDDGSYKRVKIEEKDIKQLILLTKINFSQLMPDKMKLPAPVHYAHKHVNAVRRGWKVDDKTILRNGCLPTI</sequence>
<evidence type="ECO:0000313" key="3">
    <source>
        <dbReference type="Proteomes" id="UP000028781"/>
    </source>
</evidence>
<dbReference type="InterPro" id="IPR036397">
    <property type="entry name" value="RNaseH_sf"/>
</dbReference>
<dbReference type="InterPro" id="IPR012337">
    <property type="entry name" value="RNaseH-like_sf"/>
</dbReference>
<dbReference type="GO" id="GO:0003676">
    <property type="term" value="F:nucleic acid binding"/>
    <property type="evidence" value="ECO:0007669"/>
    <property type="project" value="InterPro"/>
</dbReference>
<keyword evidence="3" id="KW-1185">Reference proteome</keyword>
<dbReference type="OrthoDB" id="65217at2157"/>
<reference evidence="2 3" key="1">
    <citation type="journal article" date="2015" name="Int. J. Syst. Evol. Microbiol.">
        <title>M ethanocaldococcus bathoardescens sp. nov., a hyperthermophilic methanogen isolated from a volcanically active deep-sea hydrothermal vent.</title>
        <authorList>
            <person name="Stewart L.C."/>
            <person name="Jung J.H."/>
            <person name="Kim Y.T."/>
            <person name="Kwon S.W."/>
            <person name="Park C.S."/>
            <person name="Holden J.F."/>
        </authorList>
    </citation>
    <scope>NUCLEOTIDE SEQUENCE [LARGE SCALE GENOMIC DNA]</scope>
    <source>
        <strain evidence="2 3">JH146</strain>
    </source>
</reference>
<name>A0A076LA08_9EURY</name>
<dbReference type="Proteomes" id="UP000028781">
    <property type="component" value="Chromosome"/>
</dbReference>
<dbReference type="GeneID" id="24890918"/>
<evidence type="ECO:0000313" key="2">
    <source>
        <dbReference type="EMBL" id="AIJ05175.1"/>
    </source>
</evidence>
<dbReference type="STRING" id="1301915.JH146_0325"/>
<accession>A0A076LA08</accession>
<proteinExistence type="predicted"/>
<organism evidence="2 3">
    <name type="scientific">Methanocaldococcus bathoardescens</name>
    <dbReference type="NCBI Taxonomy" id="1301915"/>
    <lineage>
        <taxon>Archaea</taxon>
        <taxon>Methanobacteriati</taxon>
        <taxon>Methanobacteriota</taxon>
        <taxon>Methanomada group</taxon>
        <taxon>Methanococci</taxon>
        <taxon>Methanococcales</taxon>
        <taxon>Methanocaldococcaceae</taxon>
        <taxon>Methanocaldococcus</taxon>
    </lineage>
</organism>
<dbReference type="SUPFAM" id="SSF53098">
    <property type="entry name" value="Ribonuclease H-like"/>
    <property type="match status" value="1"/>
</dbReference>
<dbReference type="EMBL" id="CP009149">
    <property type="protein sequence ID" value="AIJ05175.1"/>
    <property type="molecule type" value="Genomic_DNA"/>
</dbReference>
<dbReference type="InterPro" id="IPR003165">
    <property type="entry name" value="Piwi"/>
</dbReference>
<dbReference type="RefSeq" id="WP_048201370.1">
    <property type="nucleotide sequence ID" value="NZ_CP009149.1"/>
</dbReference>
<dbReference type="SMR" id="A0A076LA08"/>
<dbReference type="AlphaFoldDB" id="A0A076LA08"/>
<dbReference type="PROSITE" id="PS50822">
    <property type="entry name" value="PIWI"/>
    <property type="match status" value="1"/>
</dbReference>